<keyword evidence="1" id="KW-0472">Membrane</keyword>
<dbReference type="EMBL" id="SWCO01000005">
    <property type="protein sequence ID" value="TKB03486.1"/>
    <property type="molecule type" value="Genomic_DNA"/>
</dbReference>
<dbReference type="Gene3D" id="2.160.20.10">
    <property type="entry name" value="Single-stranded right-handed beta-helix, Pectin lyase-like"/>
    <property type="match status" value="1"/>
</dbReference>
<keyword evidence="3" id="KW-1185">Reference proteome</keyword>
<accession>A0A4V5NQP6</accession>
<protein>
    <recommendedName>
        <fullName evidence="4">Right-handed parallel beta-helix repeat-containing protein</fullName>
    </recommendedName>
</protein>
<dbReference type="SUPFAM" id="SSF51126">
    <property type="entry name" value="Pectin lyase-like"/>
    <property type="match status" value="1"/>
</dbReference>
<evidence type="ECO:0000313" key="3">
    <source>
        <dbReference type="Proteomes" id="UP000305471"/>
    </source>
</evidence>
<proteinExistence type="predicted"/>
<reference evidence="2 3" key="1">
    <citation type="submission" date="2019-04" db="EMBL/GenBank/DDBJ databases">
        <title>Alteromonas portus sp. nov., an alginate lyase-excreting marine bacterium.</title>
        <authorList>
            <person name="Huang H."/>
            <person name="Mo K."/>
            <person name="Bao S."/>
        </authorList>
    </citation>
    <scope>NUCLEOTIDE SEQUENCE [LARGE SCALE GENOMIC DNA]</scope>
    <source>
        <strain evidence="2 3">HB161718</strain>
    </source>
</reference>
<dbReference type="RefSeq" id="WP_136782177.1">
    <property type="nucleotide sequence ID" value="NZ_SWCO01000005.1"/>
</dbReference>
<dbReference type="AlphaFoldDB" id="A0A4V5NQP6"/>
<feature type="transmembrane region" description="Helical" evidence="1">
    <location>
        <begin position="14"/>
        <end position="32"/>
    </location>
</feature>
<dbReference type="OrthoDB" id="7055135at2"/>
<sequence length="400" mass="44776">MSVKEKTIITFKRYFFITGLLGHIMLIVFLVLRPDLVDKVSSKVLSKYYASAKASERKEMLKFPSLQQEIEAVFSTWQPSNEHSVSNLHFVNGKPFESLQIALKSLNDGDTLEIAQGVYSEPFEVHQNRLTIIGRGHVVFEKAAIRGKGYIVNYADDLTIKNIECRGVTVGDRNGACIRQEGANLTLEHVYFHSSENGVLEATDKISKILIYDSRFEQLGRLGRAHGIYTNTAELYIYDSMFIASKSEGHEIKSRGPVTEIHGSIIASLSGVDSRLIDVPNGGKLVLDKSLLQQGAMSSNGQAIGYAQEGRKHTENSITLRENVFMFDRIGYDSMLATDNQFVETVISQNIIVGEVDTPDLDNSNLMYESREEIGFPNYPFLPNAWCAEQDKCPIRTQSQ</sequence>
<gene>
    <name evidence="2" type="ORF">E5672_10640</name>
</gene>
<name>A0A4V5NQP6_9ALTE</name>
<evidence type="ECO:0000256" key="1">
    <source>
        <dbReference type="SAM" id="Phobius"/>
    </source>
</evidence>
<dbReference type="InterPro" id="IPR012334">
    <property type="entry name" value="Pectin_lyas_fold"/>
</dbReference>
<evidence type="ECO:0008006" key="4">
    <source>
        <dbReference type="Google" id="ProtNLM"/>
    </source>
</evidence>
<keyword evidence="1" id="KW-1133">Transmembrane helix</keyword>
<dbReference type="Proteomes" id="UP000305471">
    <property type="component" value="Unassembled WGS sequence"/>
</dbReference>
<evidence type="ECO:0000313" key="2">
    <source>
        <dbReference type="EMBL" id="TKB03486.1"/>
    </source>
</evidence>
<comment type="caution">
    <text evidence="2">The sequence shown here is derived from an EMBL/GenBank/DDBJ whole genome shotgun (WGS) entry which is preliminary data.</text>
</comment>
<keyword evidence="1" id="KW-0812">Transmembrane</keyword>
<dbReference type="InterPro" id="IPR011050">
    <property type="entry name" value="Pectin_lyase_fold/virulence"/>
</dbReference>
<organism evidence="2 3">
    <name type="scientific">Alteromonas portus</name>
    <dbReference type="NCBI Taxonomy" id="2565549"/>
    <lineage>
        <taxon>Bacteria</taxon>
        <taxon>Pseudomonadati</taxon>
        <taxon>Pseudomonadota</taxon>
        <taxon>Gammaproteobacteria</taxon>
        <taxon>Alteromonadales</taxon>
        <taxon>Alteromonadaceae</taxon>
        <taxon>Alteromonas/Salinimonas group</taxon>
        <taxon>Alteromonas</taxon>
    </lineage>
</organism>